<dbReference type="Pfam" id="PF00480">
    <property type="entry name" value="ROK"/>
    <property type="match status" value="1"/>
</dbReference>
<evidence type="ECO:0000313" key="3">
    <source>
        <dbReference type="Proteomes" id="UP000179145"/>
    </source>
</evidence>
<evidence type="ECO:0008006" key="4">
    <source>
        <dbReference type="Google" id="ProtNLM"/>
    </source>
</evidence>
<comment type="similarity">
    <text evidence="1">Belongs to the ROK (NagC/XylR) family.</text>
</comment>
<reference evidence="2 3" key="1">
    <citation type="journal article" date="2016" name="Microb. Cell Fact.">
        <title>Dissection of exopolysaccharide biosynthesis in Kozakia baliensis.</title>
        <authorList>
            <person name="Brandt J.U."/>
            <person name="Jakob F."/>
            <person name="Behr J."/>
            <person name="Geissler A.J."/>
            <person name="Vogel R.F."/>
        </authorList>
    </citation>
    <scope>NUCLEOTIDE SEQUENCE [LARGE SCALE GENOMIC DNA]</scope>
    <source>
        <strain evidence="2 3">DSM 14400</strain>
        <plasmid evidence="3">Plasmid pkb14400_3</plasmid>
    </source>
</reference>
<keyword evidence="3" id="KW-1185">Reference proteome</keyword>
<dbReference type="AlphaFoldDB" id="A0A1D8UYG0"/>
<protein>
    <recommendedName>
        <fullName evidence="4">N-acetylglucosamine kinase</fullName>
    </recommendedName>
</protein>
<dbReference type="PANTHER" id="PTHR18964:SF149">
    <property type="entry name" value="BIFUNCTIONAL UDP-N-ACETYLGLUCOSAMINE 2-EPIMERASE_N-ACETYLMANNOSAMINE KINASE"/>
    <property type="match status" value="1"/>
</dbReference>
<dbReference type="KEGG" id="kba:A0U89_15625"/>
<dbReference type="Gene3D" id="3.30.420.40">
    <property type="match status" value="2"/>
</dbReference>
<keyword evidence="2" id="KW-0614">Plasmid</keyword>
<dbReference type="PANTHER" id="PTHR18964">
    <property type="entry name" value="ROK (REPRESSOR, ORF, KINASE) FAMILY"/>
    <property type="match status" value="1"/>
</dbReference>
<accession>A0A1D8UYG0</accession>
<dbReference type="SUPFAM" id="SSF53067">
    <property type="entry name" value="Actin-like ATPase domain"/>
    <property type="match status" value="1"/>
</dbReference>
<dbReference type="EMBL" id="CP014677">
    <property type="protein sequence ID" value="AOX18738.1"/>
    <property type="molecule type" value="Genomic_DNA"/>
</dbReference>
<dbReference type="InterPro" id="IPR043129">
    <property type="entry name" value="ATPase_NBD"/>
</dbReference>
<dbReference type="Proteomes" id="UP000179145">
    <property type="component" value="Plasmid pKB14400_3"/>
</dbReference>
<dbReference type="InterPro" id="IPR000600">
    <property type="entry name" value="ROK"/>
</dbReference>
<gene>
    <name evidence="2" type="ORF">A0U89_15625</name>
</gene>
<organism evidence="2 3">
    <name type="scientific">Kozakia baliensis</name>
    <dbReference type="NCBI Taxonomy" id="153496"/>
    <lineage>
        <taxon>Bacteria</taxon>
        <taxon>Pseudomonadati</taxon>
        <taxon>Pseudomonadota</taxon>
        <taxon>Alphaproteobacteria</taxon>
        <taxon>Acetobacterales</taxon>
        <taxon>Acetobacteraceae</taxon>
        <taxon>Kozakia</taxon>
    </lineage>
</organism>
<evidence type="ECO:0000256" key="1">
    <source>
        <dbReference type="ARBA" id="ARBA00006479"/>
    </source>
</evidence>
<dbReference type="RefSeq" id="WP_070404182.1">
    <property type="nucleotide sequence ID" value="NZ_BJVW01000012.1"/>
</dbReference>
<dbReference type="PROSITE" id="PS01125">
    <property type="entry name" value="ROK"/>
    <property type="match status" value="1"/>
</dbReference>
<proteinExistence type="inferred from homology"/>
<evidence type="ECO:0000313" key="2">
    <source>
        <dbReference type="EMBL" id="AOX18738.1"/>
    </source>
</evidence>
<dbReference type="InterPro" id="IPR049874">
    <property type="entry name" value="ROK_cs"/>
</dbReference>
<geneLocation type="plasmid" evidence="3">
    <name>pkb14400_3</name>
</geneLocation>
<sequence>MPLAQTAIFCADIGGSFIDFALIGPDGHIGMRQKCRTPTRDLDAFTKILMTLTDHQPHIPLHIALPGLRDPQKGICTTANIPCVNGIDLAKILGERLNRNVKIGNDADCFTLAETLHGAARGHRNVLGIILGTGVGGGLVLGGELVIGAGGLTGEWGHAPFIPSIPGTEDKIPCFPCGCGQRGCIDTIGGARGLERLHAWSCKETADSRTILTAWHAGDEKACQTLAIYLHYLSSALALAVNITGATILPAGGGLANDEKMLAALDAAVREKILRPTENPLIVASQLGNAAGLIGAAAL</sequence>
<name>A0A1D8UYG0_9PROT</name>